<dbReference type="Proteomes" id="UP000182259">
    <property type="component" value="Chromosome III"/>
</dbReference>
<dbReference type="Gene3D" id="1.10.10.60">
    <property type="entry name" value="Homeodomain-like"/>
    <property type="match status" value="2"/>
</dbReference>
<dbReference type="PANTHER" id="PTHR16466">
    <property type="entry name" value="TELOMERE REPEAT-BINDING FACTOR 2-INTERACTING PROTEIN 1"/>
    <property type="match status" value="1"/>
</dbReference>
<keyword evidence="5" id="KW-0010">Activator</keyword>
<comment type="similarity">
    <text evidence="1 8">Belongs to the RAP1 family.</text>
</comment>
<keyword evidence="2 8" id="KW-0158">Chromosome</keyword>
<dbReference type="InterPro" id="IPR021661">
    <property type="entry name" value="Rap1_C"/>
</dbReference>
<evidence type="ECO:0000313" key="12">
    <source>
        <dbReference type="EMBL" id="SGZ54117.1"/>
    </source>
</evidence>
<proteinExistence type="inferred from homology"/>
<dbReference type="OrthoDB" id="435460at2759"/>
<dbReference type="STRING" id="45354.A0A1L0GD87"/>
<dbReference type="Proteomes" id="UP000182334">
    <property type="component" value="Chromosome IV"/>
</dbReference>
<evidence type="ECO:0000256" key="8">
    <source>
        <dbReference type="RuleBase" id="RU367107"/>
    </source>
</evidence>
<dbReference type="Pfam" id="PF11626">
    <property type="entry name" value="Rap1_C"/>
    <property type="match status" value="1"/>
</dbReference>
<evidence type="ECO:0000256" key="5">
    <source>
        <dbReference type="ARBA" id="ARBA00023159"/>
    </source>
</evidence>
<dbReference type="GO" id="GO:0010833">
    <property type="term" value="P:telomere maintenance via telomere lengthening"/>
    <property type="evidence" value="ECO:0007669"/>
    <property type="project" value="UniProtKB-UniRule"/>
</dbReference>
<protein>
    <recommendedName>
        <fullName evidence="8">DNA-binding protein RAP1</fullName>
    </recommendedName>
</protein>
<evidence type="ECO:0000256" key="1">
    <source>
        <dbReference type="ARBA" id="ARBA00010467"/>
    </source>
</evidence>
<feature type="coiled-coil region" evidence="9">
    <location>
        <begin position="328"/>
        <end position="355"/>
    </location>
</feature>
<dbReference type="GO" id="GO:0042162">
    <property type="term" value="F:telomeric DNA binding"/>
    <property type="evidence" value="ECO:0007669"/>
    <property type="project" value="TreeGrafter"/>
</dbReference>
<comment type="subunit">
    <text evidence="8">Homodimer.</text>
</comment>
<dbReference type="AlphaFoldDB" id="A0A1L0GD87"/>
<dbReference type="InterPro" id="IPR039595">
    <property type="entry name" value="TE2IP/Rap1"/>
</dbReference>
<dbReference type="InterPro" id="IPR009057">
    <property type="entry name" value="Homeodomain-like_sf"/>
</dbReference>
<evidence type="ECO:0000256" key="9">
    <source>
        <dbReference type="SAM" id="Coils"/>
    </source>
</evidence>
<name>A0A1L0GD87_9ASCO</name>
<keyword evidence="3 8" id="KW-0779">Telomere</keyword>
<feature type="domain" description="Rap1 DNA-binding" evidence="10">
    <location>
        <begin position="226"/>
        <end position="328"/>
    </location>
</feature>
<gene>
    <name evidence="12" type="ORF">SAMEA4029009_CIC11G00000004463</name>
    <name evidence="13" type="ORF">SAMEA4029010_CIC11G00000003854</name>
</gene>
<comment type="function">
    <text evidence="8">Involved in the regulation of telomere length, clustering and has a specific role in telomere position effect (TPE).</text>
</comment>
<evidence type="ECO:0000256" key="3">
    <source>
        <dbReference type="ARBA" id="ARBA00022895"/>
    </source>
</evidence>
<keyword evidence="6" id="KW-0804">Transcription</keyword>
<comment type="subcellular location">
    <subcellularLocation>
        <location evidence="8">Nucleus</location>
    </subcellularLocation>
    <subcellularLocation>
        <location evidence="8">Chromosome</location>
        <location evidence="8">Telomere</location>
    </subcellularLocation>
</comment>
<dbReference type="InterPro" id="IPR015280">
    <property type="entry name" value="Rap1_DNA-bd"/>
</dbReference>
<evidence type="ECO:0000313" key="15">
    <source>
        <dbReference type="Proteomes" id="UP000182334"/>
    </source>
</evidence>
<keyword evidence="9" id="KW-0175">Coiled coil</keyword>
<keyword evidence="4" id="KW-0805">Transcription regulation</keyword>
<dbReference type="EMBL" id="LT635766">
    <property type="protein sequence ID" value="SGZ54117.1"/>
    <property type="molecule type" value="Genomic_DNA"/>
</dbReference>
<evidence type="ECO:0000259" key="10">
    <source>
        <dbReference type="Pfam" id="PF09197"/>
    </source>
</evidence>
<evidence type="ECO:0000259" key="11">
    <source>
        <dbReference type="Pfam" id="PF11626"/>
    </source>
</evidence>
<dbReference type="PANTHER" id="PTHR16466:SF6">
    <property type="entry name" value="TELOMERIC REPEAT-BINDING FACTOR 2-INTERACTING PROTEIN 1"/>
    <property type="match status" value="1"/>
</dbReference>
<dbReference type="SUPFAM" id="SSF46689">
    <property type="entry name" value="Homeodomain-like"/>
    <property type="match status" value="2"/>
</dbReference>
<dbReference type="Pfam" id="PF09197">
    <property type="entry name" value="Rap1-DNA-bind"/>
    <property type="match status" value="1"/>
</dbReference>
<evidence type="ECO:0000313" key="13">
    <source>
        <dbReference type="EMBL" id="SGZ54277.1"/>
    </source>
</evidence>
<evidence type="ECO:0000313" key="14">
    <source>
        <dbReference type="Proteomes" id="UP000182259"/>
    </source>
</evidence>
<dbReference type="GO" id="GO:0070187">
    <property type="term" value="C:shelterin complex"/>
    <property type="evidence" value="ECO:0007669"/>
    <property type="project" value="TreeGrafter"/>
</dbReference>
<evidence type="ECO:0000256" key="7">
    <source>
        <dbReference type="ARBA" id="ARBA00023242"/>
    </source>
</evidence>
<keyword evidence="7 8" id="KW-0539">Nucleus</keyword>
<dbReference type="GO" id="GO:0031848">
    <property type="term" value="P:protection from non-homologous end joining at telomere"/>
    <property type="evidence" value="ECO:0007669"/>
    <property type="project" value="TreeGrafter"/>
</dbReference>
<reference evidence="14 15" key="1">
    <citation type="submission" date="2016-10" db="EMBL/GenBank/DDBJ databases">
        <authorList>
            <person name="de Groot N.N."/>
        </authorList>
    </citation>
    <scope>NUCLEOTIDE SEQUENCE [LARGE SCALE GENOMIC DNA]</scope>
    <source>
        <strain evidence="13 15">CBS 141442</strain>
        <strain evidence="12 14">PYCC 4715</strain>
    </source>
</reference>
<keyword evidence="15" id="KW-1185">Reference proteome</keyword>
<accession>A0A1L0GD87</accession>
<evidence type="ECO:0000256" key="4">
    <source>
        <dbReference type="ARBA" id="ARBA00023015"/>
    </source>
</evidence>
<dbReference type="CDD" id="cd11655">
    <property type="entry name" value="rap1_myb-like"/>
    <property type="match status" value="1"/>
</dbReference>
<evidence type="ECO:0000256" key="2">
    <source>
        <dbReference type="ARBA" id="ARBA00022454"/>
    </source>
</evidence>
<dbReference type="EMBL" id="LT635759">
    <property type="protein sequence ID" value="SGZ54277.1"/>
    <property type="molecule type" value="Genomic_DNA"/>
</dbReference>
<sequence length="633" mass="72203">MTEPNQVLQPPGVLLSTFTDATGQPVVFYIDPMDPNREKYQKLIHTHGGVVETDERMLQRNDVAQLSTYPWPDRTTIAFSFIDQLLKKGLMVYIDDYRLDAALAKKGPLHYDDNLDAANAVAQALAKKLKMGKTTKKFDAESDAYILEQVRMKPRFRTSHKFFEELAHHSLLEGHTGNSVRSRFRAHLEHKLQYVFKTDDFDNLILDEEGNRIAIPVNLAKTIKNRFSADDDFHLCDDIINHVLNTQDPDLLKFADGQYKDGYLNENKFSVLISFFDDYARHNPQHSSLSWRDRYRKFARVYGLQKYRDYYLRELKSKDGPQPMKNLTSRALKEKKKIENNVRRMKKAHDDAEVAAAAAVAAVANNGHLLGHPDHVLQLPHTQMDANAAAAVANLAVSAREASALDEEIGEVKNSNIHEALRNVGAEAGRVNIDDDIVHSGVRALADHSAIHPSLSGNPEDSDGDDFELAMKLEEESQDSLNGDAVYMPRNTTIDDMFNKHFYMNDSKDILDMVGEILRPLGPTDIDTVFKEFERLGLSRAFTAHILKVTSANAKSIHDFLVQLFQGFDKLLNPQNMLEHKQMNLADLLFPRNQNGFWIQEYDLYLRKGKYQKLQFQDEESLRERRAFLGLDE</sequence>
<feature type="domain" description="TRF2-interacting telomeric protein/Rap1 C-terminal" evidence="11">
    <location>
        <begin position="533"/>
        <end position="629"/>
    </location>
</feature>
<evidence type="ECO:0000256" key="6">
    <source>
        <dbReference type="ARBA" id="ARBA00023163"/>
    </source>
</evidence>
<organism evidence="13 15">
    <name type="scientific">Sungouiella intermedia</name>
    <dbReference type="NCBI Taxonomy" id="45354"/>
    <lineage>
        <taxon>Eukaryota</taxon>
        <taxon>Fungi</taxon>
        <taxon>Dikarya</taxon>
        <taxon>Ascomycota</taxon>
        <taxon>Saccharomycotina</taxon>
        <taxon>Pichiomycetes</taxon>
        <taxon>Metschnikowiaceae</taxon>
        <taxon>Sungouiella</taxon>
    </lineage>
</organism>